<dbReference type="PANTHER" id="PTHR33515:SF1">
    <property type="entry name" value="RIBOSOME-BINDING FACTOR A, CHLOROPLASTIC-RELATED"/>
    <property type="match status" value="1"/>
</dbReference>
<dbReference type="SUPFAM" id="SSF89919">
    <property type="entry name" value="Ribosome-binding factor A, RbfA"/>
    <property type="match status" value="1"/>
</dbReference>
<dbReference type="NCBIfam" id="TIGR00082">
    <property type="entry name" value="rbfA"/>
    <property type="match status" value="1"/>
</dbReference>
<comment type="similarity">
    <text evidence="2">Belongs to the RbfA family.</text>
</comment>
<feature type="compositionally biased region" description="Acidic residues" evidence="3">
    <location>
        <begin position="118"/>
        <end position="143"/>
    </location>
</feature>
<dbReference type="InterPro" id="IPR015946">
    <property type="entry name" value="KH_dom-like_a/b"/>
</dbReference>
<comment type="subunit">
    <text evidence="2">Monomer. Binds 30S ribosomal subunits, but not 50S ribosomal subunits or 70S ribosomes.</text>
</comment>
<dbReference type="InterPro" id="IPR023799">
    <property type="entry name" value="RbfA_dom_sf"/>
</dbReference>
<protein>
    <recommendedName>
        <fullName evidence="2">Ribosome-binding factor A</fullName>
    </recommendedName>
</protein>
<gene>
    <name evidence="2 4" type="primary">rbfA</name>
    <name evidence="4" type="ORF">MFFC18_01660</name>
</gene>
<dbReference type="GO" id="GO:0043024">
    <property type="term" value="F:ribosomal small subunit binding"/>
    <property type="evidence" value="ECO:0007669"/>
    <property type="project" value="TreeGrafter"/>
</dbReference>
<dbReference type="GO" id="GO:0030490">
    <property type="term" value="P:maturation of SSU-rRNA"/>
    <property type="evidence" value="ECO:0007669"/>
    <property type="project" value="UniProtKB-UniRule"/>
</dbReference>
<dbReference type="AlphaFoldDB" id="A0A5B9P4A1"/>
<sequence>MSNRRVLKAAQAIREVVSMSILTDLKDPRVRDVTVTFVEVSPDMRMAKVHVSVMGDETKQNLCLKGLQNSAGFLQSKVGRRIDTRYTPKIQFSLDKGMQHAMMVTRILEEVLPKESADNESADNESADAESEDVETVEADDQTDVGSVDAQGLDADSDTEDNSDADSEIETSTDKQDNQM</sequence>
<dbReference type="OrthoDB" id="307788at2"/>
<comment type="function">
    <text evidence="2">One of several proteins that assist in the late maturation steps of the functional core of the 30S ribosomal subunit. Associates with free 30S ribosomal subunits (but not with 30S subunits that are part of 70S ribosomes or polysomes). Required for efficient processing of 16S rRNA. May interact with the 5'-terminal helix region of 16S rRNA.</text>
</comment>
<dbReference type="PANTHER" id="PTHR33515">
    <property type="entry name" value="RIBOSOME-BINDING FACTOR A, CHLOROPLASTIC-RELATED"/>
    <property type="match status" value="1"/>
</dbReference>
<proteinExistence type="inferred from homology"/>
<evidence type="ECO:0000256" key="1">
    <source>
        <dbReference type="ARBA" id="ARBA00022517"/>
    </source>
</evidence>
<feature type="compositionally biased region" description="Acidic residues" evidence="3">
    <location>
        <begin position="155"/>
        <end position="171"/>
    </location>
</feature>
<evidence type="ECO:0000313" key="5">
    <source>
        <dbReference type="Proteomes" id="UP000322214"/>
    </source>
</evidence>
<accession>A0A5B9P4A1</accession>
<evidence type="ECO:0000313" key="4">
    <source>
        <dbReference type="EMBL" id="QEG20319.1"/>
    </source>
</evidence>
<keyword evidence="2" id="KW-0963">Cytoplasm</keyword>
<name>A0A5B9P4A1_9BACT</name>
<dbReference type="Gene3D" id="3.30.300.20">
    <property type="match status" value="1"/>
</dbReference>
<dbReference type="STRING" id="980251.GCA_001642875_04665"/>
<dbReference type="RefSeq" id="WP_075082650.1">
    <property type="nucleotide sequence ID" value="NZ_CP042912.1"/>
</dbReference>
<evidence type="ECO:0000256" key="3">
    <source>
        <dbReference type="SAM" id="MobiDB-lite"/>
    </source>
</evidence>
<dbReference type="Pfam" id="PF02033">
    <property type="entry name" value="RBFA"/>
    <property type="match status" value="1"/>
</dbReference>
<keyword evidence="5" id="KW-1185">Reference proteome</keyword>
<reference evidence="4 5" key="1">
    <citation type="submission" date="2019-08" db="EMBL/GenBank/DDBJ databases">
        <title>Deep-cultivation of Planctomycetes and their phenomic and genomic characterization uncovers novel biology.</title>
        <authorList>
            <person name="Wiegand S."/>
            <person name="Jogler M."/>
            <person name="Boedeker C."/>
            <person name="Pinto D."/>
            <person name="Vollmers J."/>
            <person name="Rivas-Marin E."/>
            <person name="Kohn T."/>
            <person name="Peeters S.H."/>
            <person name="Heuer A."/>
            <person name="Rast P."/>
            <person name="Oberbeckmann S."/>
            <person name="Bunk B."/>
            <person name="Jeske O."/>
            <person name="Meyerdierks A."/>
            <person name="Storesund J.E."/>
            <person name="Kallscheuer N."/>
            <person name="Luecker S."/>
            <person name="Lage O.M."/>
            <person name="Pohl T."/>
            <person name="Merkel B.J."/>
            <person name="Hornburger P."/>
            <person name="Mueller R.-W."/>
            <person name="Bruemmer F."/>
            <person name="Labrenz M."/>
            <person name="Spormann A.M."/>
            <person name="Op den Camp H."/>
            <person name="Overmann J."/>
            <person name="Amann R."/>
            <person name="Jetten M.S.M."/>
            <person name="Mascher T."/>
            <person name="Medema M.H."/>
            <person name="Devos D.P."/>
            <person name="Kaster A.-K."/>
            <person name="Ovreas L."/>
            <person name="Rohde M."/>
            <person name="Galperin M.Y."/>
            <person name="Jogler C."/>
        </authorList>
    </citation>
    <scope>NUCLEOTIDE SEQUENCE [LARGE SCALE GENOMIC DNA]</scope>
    <source>
        <strain evidence="4 5">FC18</strain>
    </source>
</reference>
<dbReference type="EMBL" id="CP042912">
    <property type="protein sequence ID" value="QEG20319.1"/>
    <property type="molecule type" value="Genomic_DNA"/>
</dbReference>
<feature type="region of interest" description="Disordered" evidence="3">
    <location>
        <begin position="113"/>
        <end position="180"/>
    </location>
</feature>
<comment type="subcellular location">
    <subcellularLocation>
        <location evidence="2">Cytoplasm</location>
    </subcellularLocation>
</comment>
<dbReference type="HAMAP" id="MF_00003">
    <property type="entry name" value="RbfA"/>
    <property type="match status" value="1"/>
</dbReference>
<dbReference type="KEGG" id="mff:MFFC18_01660"/>
<dbReference type="GO" id="GO:0005829">
    <property type="term" value="C:cytosol"/>
    <property type="evidence" value="ECO:0007669"/>
    <property type="project" value="TreeGrafter"/>
</dbReference>
<keyword evidence="1 2" id="KW-0690">Ribosome biogenesis</keyword>
<evidence type="ECO:0000256" key="2">
    <source>
        <dbReference type="HAMAP-Rule" id="MF_00003"/>
    </source>
</evidence>
<organism evidence="4 5">
    <name type="scientific">Mariniblastus fucicola</name>
    <dbReference type="NCBI Taxonomy" id="980251"/>
    <lineage>
        <taxon>Bacteria</taxon>
        <taxon>Pseudomonadati</taxon>
        <taxon>Planctomycetota</taxon>
        <taxon>Planctomycetia</taxon>
        <taxon>Pirellulales</taxon>
        <taxon>Pirellulaceae</taxon>
        <taxon>Mariniblastus</taxon>
    </lineage>
</organism>
<dbReference type="Proteomes" id="UP000322214">
    <property type="component" value="Chromosome"/>
</dbReference>
<dbReference type="InterPro" id="IPR000238">
    <property type="entry name" value="RbfA"/>
</dbReference>